<name>A0A226E6H9_FOLCA</name>
<comment type="caution">
    <text evidence="3">The sequence shown here is derived from an EMBL/GenBank/DDBJ whole genome shotgun (WGS) entry which is preliminary data.</text>
</comment>
<organism evidence="3 4">
    <name type="scientific">Folsomia candida</name>
    <name type="common">Springtail</name>
    <dbReference type="NCBI Taxonomy" id="158441"/>
    <lineage>
        <taxon>Eukaryota</taxon>
        <taxon>Metazoa</taxon>
        <taxon>Ecdysozoa</taxon>
        <taxon>Arthropoda</taxon>
        <taxon>Hexapoda</taxon>
        <taxon>Collembola</taxon>
        <taxon>Entomobryomorpha</taxon>
        <taxon>Isotomoidea</taxon>
        <taxon>Isotomidae</taxon>
        <taxon>Proisotominae</taxon>
        <taxon>Folsomia</taxon>
    </lineage>
</organism>
<dbReference type="Pfam" id="PF00536">
    <property type="entry name" value="SAM_1"/>
    <property type="match status" value="1"/>
</dbReference>
<accession>A0A226E6H9</accession>
<reference evidence="3 4" key="1">
    <citation type="submission" date="2015-12" db="EMBL/GenBank/DDBJ databases">
        <title>The genome of Folsomia candida.</title>
        <authorList>
            <person name="Faddeeva A."/>
            <person name="Derks M.F."/>
            <person name="Anvar Y."/>
            <person name="Smit S."/>
            <person name="Van Straalen N."/>
            <person name="Roelofs D."/>
        </authorList>
    </citation>
    <scope>NUCLEOTIDE SEQUENCE [LARGE SCALE GENOMIC DNA]</scope>
    <source>
        <strain evidence="3 4">VU population</strain>
        <tissue evidence="3">Whole body</tissue>
    </source>
</reference>
<keyword evidence="4" id="KW-1185">Reference proteome</keyword>
<dbReference type="InterPro" id="IPR001660">
    <property type="entry name" value="SAM"/>
</dbReference>
<dbReference type="OrthoDB" id="3598281at2759"/>
<dbReference type="Gene3D" id="1.10.150.50">
    <property type="entry name" value="Transcription Factor, Ets-1"/>
    <property type="match status" value="1"/>
</dbReference>
<evidence type="ECO:0000313" key="3">
    <source>
        <dbReference type="EMBL" id="OXA52950.1"/>
    </source>
</evidence>
<evidence type="ECO:0000313" key="4">
    <source>
        <dbReference type="Proteomes" id="UP000198287"/>
    </source>
</evidence>
<protein>
    <submittedName>
        <fullName evidence="3">Ankyrin repeat and SAM domain-containing protein 3</fullName>
    </submittedName>
</protein>
<dbReference type="SUPFAM" id="SSF47769">
    <property type="entry name" value="SAM/Pointed domain"/>
    <property type="match status" value="1"/>
</dbReference>
<evidence type="ECO:0000256" key="1">
    <source>
        <dbReference type="SAM" id="MobiDB-lite"/>
    </source>
</evidence>
<feature type="domain" description="SAM" evidence="2">
    <location>
        <begin position="13"/>
        <end position="78"/>
    </location>
</feature>
<sequence length="1039" mass="117280">MIVASQETKPITMSQNNSGDLRRMLQQLGLDNLFSQFEDNDIDDESYLLLTEENLKEIVPSMGPRLKILRALQATKSREVYDSDDQLVDEIEAEVQDLGNDTGSENQALDLKYFAMKVLASILQSGKVPMSTFDDIISSIKLLVDSILHNIKNIVRTQLFDPSMDDLVNSVNEEIDLLNSTFDGLDTKYKLDKYLTENDLIINSKPIVLDSDLAFRRTPERQFYRPVTMQYISITESLLQLLRKPGFFEILELNKSYNGDVFTTFRDGLLFSQMNFPKNTIFINIYFDEAEVANPLGSKAGKHKLSNFYYSILDLPKFMLSSLDNILLLASVKSSDMKISSSNSVVRVIVEELISLWNVGIDFDLNGVKTNVKVALAQLSGDNLGLHSILGFTEGFTANFPCRRCRLHRQECQKSFILNDANLRTVENYTADLRSNNFSATGINFESVLNRLPYHHVTKMVVFDIMHDTFEGVGLNPSIMVDISAIPSLQFLNKVTLKTFHVNVPETENFSCSFLQDETHSEAGISIDTNDILDEKEARERGLCLSPSILKCSSKSSNSHSNQEEIKNKELPPAPVLDSQNCQELLVPSNLVPIKTRFPVRSQIDNQNVSSQAGTAPNLKQIPRQSSSRRNIYGFDINEVLQKCTSLQKIVATKIPENLMIIKADRQLIAAVLIDAVILHHGTRPSKEALEQLAKDLVNYTRRLGIGENYKTDMRCVLEYKLDEAVLQSWDSENENDDQEPEEDILTYMQHNFGNEIKNHMKDTVFSRRTYIRRLHQTGQFHLESIMNIMPRLFDTEGMIVQDFNVRHPKLSLVLYNKWPRVSKLLLDYADQSDINYMKKLDVLKGVSDLDDDDKMTLAYCLLPYVLPSCGRKATPASGYTMSTEQQSLSESPQANICGTRKRKIPAASKSPKHFKSIKASDLDCLKSLIIFKSVNTHVADVLDENRNKAPFILALGIPALLKFDAFYVIIDKVAIPCGSRFLVALDTCFKTFTVLGLPFPLESYDHWTFISHGVAGNGSHSPIPPVVQALIGQIMCRI</sequence>
<dbReference type="AlphaFoldDB" id="A0A226E6H9"/>
<dbReference type="Proteomes" id="UP000198287">
    <property type="component" value="Unassembled WGS sequence"/>
</dbReference>
<dbReference type="EMBL" id="LNIX01000006">
    <property type="protein sequence ID" value="OXA52950.1"/>
    <property type="molecule type" value="Genomic_DNA"/>
</dbReference>
<gene>
    <name evidence="3" type="ORF">Fcan01_12012</name>
</gene>
<dbReference type="SMART" id="SM00454">
    <property type="entry name" value="SAM"/>
    <property type="match status" value="1"/>
</dbReference>
<feature type="region of interest" description="Disordered" evidence="1">
    <location>
        <begin position="553"/>
        <end position="573"/>
    </location>
</feature>
<dbReference type="InterPro" id="IPR013761">
    <property type="entry name" value="SAM/pointed_sf"/>
</dbReference>
<proteinExistence type="predicted"/>
<evidence type="ECO:0000259" key="2">
    <source>
        <dbReference type="SMART" id="SM00454"/>
    </source>
</evidence>